<dbReference type="AlphaFoldDB" id="A0A0E9XLB9"/>
<dbReference type="EMBL" id="GBXM01006089">
    <property type="protein sequence ID" value="JAI02489.1"/>
    <property type="molecule type" value="Transcribed_RNA"/>
</dbReference>
<name>A0A0E9XLB9_ANGAN</name>
<reference evidence="1" key="1">
    <citation type="submission" date="2014-11" db="EMBL/GenBank/DDBJ databases">
        <authorList>
            <person name="Amaro Gonzalez C."/>
        </authorList>
    </citation>
    <scope>NUCLEOTIDE SEQUENCE</scope>
</reference>
<evidence type="ECO:0000313" key="1">
    <source>
        <dbReference type="EMBL" id="JAI02489.1"/>
    </source>
</evidence>
<accession>A0A0E9XLB9</accession>
<proteinExistence type="predicted"/>
<protein>
    <submittedName>
        <fullName evidence="1">Uncharacterized protein</fullName>
    </submittedName>
</protein>
<organism evidence="1">
    <name type="scientific">Anguilla anguilla</name>
    <name type="common">European freshwater eel</name>
    <name type="synonym">Muraena anguilla</name>
    <dbReference type="NCBI Taxonomy" id="7936"/>
    <lineage>
        <taxon>Eukaryota</taxon>
        <taxon>Metazoa</taxon>
        <taxon>Chordata</taxon>
        <taxon>Craniata</taxon>
        <taxon>Vertebrata</taxon>
        <taxon>Euteleostomi</taxon>
        <taxon>Actinopterygii</taxon>
        <taxon>Neopterygii</taxon>
        <taxon>Teleostei</taxon>
        <taxon>Anguilliformes</taxon>
        <taxon>Anguillidae</taxon>
        <taxon>Anguilla</taxon>
    </lineage>
</organism>
<sequence>MCVNFFKPTNKGAQLQLRNNAIANKRLRGGGGEEPSIYTCNRKKLLGEHFSYDT</sequence>
<reference evidence="1" key="2">
    <citation type="journal article" date="2015" name="Fish Shellfish Immunol.">
        <title>Early steps in the European eel (Anguilla anguilla)-Vibrio vulnificus interaction in the gills: Role of the RtxA13 toxin.</title>
        <authorList>
            <person name="Callol A."/>
            <person name="Pajuelo D."/>
            <person name="Ebbesson L."/>
            <person name="Teles M."/>
            <person name="MacKenzie S."/>
            <person name="Amaro C."/>
        </authorList>
    </citation>
    <scope>NUCLEOTIDE SEQUENCE</scope>
</reference>